<name>A0A2T0VFZ2_9MICO</name>
<dbReference type="Proteomes" id="UP000237983">
    <property type="component" value="Unassembled WGS sequence"/>
</dbReference>
<dbReference type="PRINTS" id="PR00368">
    <property type="entry name" value="FADPNR"/>
</dbReference>
<dbReference type="InterPro" id="IPR050097">
    <property type="entry name" value="Ferredoxin-NADP_redctase_2"/>
</dbReference>
<dbReference type="GO" id="GO:0004791">
    <property type="term" value="F:thioredoxin-disulfide reductase (NADPH) activity"/>
    <property type="evidence" value="ECO:0007669"/>
    <property type="project" value="UniProtKB-EC"/>
</dbReference>
<reference evidence="5 6" key="1">
    <citation type="submission" date="2018-03" db="EMBL/GenBank/DDBJ databases">
        <title>Genomic Encyclopedia of Type Strains, Phase III (KMG-III): the genomes of soil and plant-associated and newly described type strains.</title>
        <authorList>
            <person name="Whitman W."/>
        </authorList>
    </citation>
    <scope>NUCLEOTIDE SEQUENCE [LARGE SCALE GENOMIC DNA]</scope>
    <source>
        <strain evidence="5 6">CGMCC 1.12484</strain>
    </source>
</reference>
<dbReference type="PRINTS" id="PR00469">
    <property type="entry name" value="PNDRDTASEII"/>
</dbReference>
<evidence type="ECO:0000313" key="6">
    <source>
        <dbReference type="Proteomes" id="UP000237983"/>
    </source>
</evidence>
<proteinExistence type="predicted"/>
<dbReference type="OrthoDB" id="9786503at2"/>
<comment type="catalytic activity">
    <reaction evidence="3">
        <text>[thioredoxin]-dithiol + NADP(+) = [thioredoxin]-disulfide + NADPH + H(+)</text>
        <dbReference type="Rhea" id="RHEA:20345"/>
        <dbReference type="Rhea" id="RHEA-COMP:10698"/>
        <dbReference type="Rhea" id="RHEA-COMP:10700"/>
        <dbReference type="ChEBI" id="CHEBI:15378"/>
        <dbReference type="ChEBI" id="CHEBI:29950"/>
        <dbReference type="ChEBI" id="CHEBI:50058"/>
        <dbReference type="ChEBI" id="CHEBI:57783"/>
        <dbReference type="ChEBI" id="CHEBI:58349"/>
        <dbReference type="EC" id="1.8.1.9"/>
    </reaction>
</comment>
<gene>
    <name evidence="5" type="ORF">B0I08_103335</name>
</gene>
<organism evidence="5 6">
    <name type="scientific">Glaciihabitans tibetensis</name>
    <dbReference type="NCBI Taxonomy" id="1266600"/>
    <lineage>
        <taxon>Bacteria</taxon>
        <taxon>Bacillati</taxon>
        <taxon>Actinomycetota</taxon>
        <taxon>Actinomycetes</taxon>
        <taxon>Micrococcales</taxon>
        <taxon>Microbacteriaceae</taxon>
        <taxon>Glaciihabitans</taxon>
    </lineage>
</organism>
<evidence type="ECO:0000259" key="4">
    <source>
        <dbReference type="Pfam" id="PF07992"/>
    </source>
</evidence>
<dbReference type="EMBL" id="PVTL01000003">
    <property type="protein sequence ID" value="PRY69129.1"/>
    <property type="molecule type" value="Genomic_DNA"/>
</dbReference>
<sequence>MTLGGVDAGSATPAAGSDDAFEVAVIGAGPAGLSAALNLARARRRTLVLDSNRPRNAVTLASHGFLTRDGVSPMQLRSLGRDELAAYPETEFRKTVVTSILADGDGFVITDRTGSVRASTVLITTGVTETLPALPGIRSFYGTSIHSCIACDAYEYADRPIALLGETNDLAARAHILAQWSTNLIVFTNAIGVVSEAEEARLAERGIRVERRAVADVAGDRSGLTGVLLADGETIARDAIFVRPIFSAALGYAENLGLRYDADGFIVIDSEGRTSVPGVYAAGDSTPPGPQQLIVAAGAGGRTANAINLDLVAATIATRRG</sequence>
<dbReference type="SUPFAM" id="SSF51905">
    <property type="entry name" value="FAD/NAD(P)-binding domain"/>
    <property type="match status" value="1"/>
</dbReference>
<keyword evidence="2" id="KW-0560">Oxidoreductase</keyword>
<dbReference type="Pfam" id="PF07992">
    <property type="entry name" value="Pyr_redox_2"/>
    <property type="match status" value="1"/>
</dbReference>
<dbReference type="AlphaFoldDB" id="A0A2T0VFZ2"/>
<protein>
    <submittedName>
        <fullName evidence="5">Thioredoxin reductase</fullName>
    </submittedName>
</protein>
<dbReference type="Gene3D" id="3.50.50.60">
    <property type="entry name" value="FAD/NAD(P)-binding domain"/>
    <property type="match status" value="2"/>
</dbReference>
<evidence type="ECO:0000256" key="2">
    <source>
        <dbReference type="ARBA" id="ARBA00023002"/>
    </source>
</evidence>
<feature type="domain" description="FAD/NAD(P)-binding" evidence="4">
    <location>
        <begin position="22"/>
        <end position="300"/>
    </location>
</feature>
<comment type="caution">
    <text evidence="5">The sequence shown here is derived from an EMBL/GenBank/DDBJ whole genome shotgun (WGS) entry which is preliminary data.</text>
</comment>
<dbReference type="InterPro" id="IPR036188">
    <property type="entry name" value="FAD/NAD-bd_sf"/>
</dbReference>
<evidence type="ECO:0000256" key="1">
    <source>
        <dbReference type="ARBA" id="ARBA00022630"/>
    </source>
</evidence>
<keyword evidence="6" id="KW-1185">Reference proteome</keyword>
<keyword evidence="1" id="KW-0285">Flavoprotein</keyword>
<dbReference type="PANTHER" id="PTHR48105">
    <property type="entry name" value="THIOREDOXIN REDUCTASE 1-RELATED-RELATED"/>
    <property type="match status" value="1"/>
</dbReference>
<evidence type="ECO:0000256" key="3">
    <source>
        <dbReference type="ARBA" id="ARBA00048132"/>
    </source>
</evidence>
<accession>A0A2T0VFZ2</accession>
<dbReference type="RefSeq" id="WP_106211430.1">
    <property type="nucleotide sequence ID" value="NZ_PVTL01000003.1"/>
</dbReference>
<dbReference type="InterPro" id="IPR023753">
    <property type="entry name" value="FAD/NAD-binding_dom"/>
</dbReference>
<evidence type="ECO:0000313" key="5">
    <source>
        <dbReference type="EMBL" id="PRY69129.1"/>
    </source>
</evidence>